<gene>
    <name evidence="9" type="ORF">NEF87_000842</name>
</gene>
<keyword evidence="9" id="KW-0548">Nucleotidyltransferase</keyword>
<evidence type="ECO:0000256" key="5">
    <source>
        <dbReference type="ARBA" id="ARBA00022786"/>
    </source>
</evidence>
<evidence type="ECO:0000256" key="7">
    <source>
        <dbReference type="ARBA" id="ARBA00022840"/>
    </source>
</evidence>
<dbReference type="Proteomes" id="UP001208689">
    <property type="component" value="Chromosome"/>
</dbReference>
<evidence type="ECO:0000313" key="9">
    <source>
        <dbReference type="EMBL" id="UYP44557.1"/>
    </source>
</evidence>
<dbReference type="EMBL" id="CP104013">
    <property type="protein sequence ID" value="UYP44557.1"/>
    <property type="molecule type" value="Genomic_DNA"/>
</dbReference>
<evidence type="ECO:0000256" key="3">
    <source>
        <dbReference type="ARBA" id="ARBA00022723"/>
    </source>
</evidence>
<dbReference type="InterPro" id="IPR000594">
    <property type="entry name" value="ThiF_NAD_FAD-bd"/>
</dbReference>
<evidence type="ECO:0000256" key="2">
    <source>
        <dbReference type="ARBA" id="ARBA00016279"/>
    </source>
</evidence>
<protein>
    <recommendedName>
        <fullName evidence="2">Ubiquitin-like modifier-activating enzyme 5</fullName>
    </recommendedName>
</protein>
<dbReference type="PANTHER" id="PTHR10953">
    <property type="entry name" value="UBIQUITIN-ACTIVATING ENZYME E1"/>
    <property type="match status" value="1"/>
</dbReference>
<name>A0ABY6HQ99_9ARCH</name>
<dbReference type="GO" id="GO:0016779">
    <property type="term" value="F:nucleotidyltransferase activity"/>
    <property type="evidence" value="ECO:0007669"/>
    <property type="project" value="UniProtKB-KW"/>
</dbReference>
<accession>A0ABY6HQ99</accession>
<evidence type="ECO:0000256" key="4">
    <source>
        <dbReference type="ARBA" id="ARBA00022741"/>
    </source>
</evidence>
<evidence type="ECO:0000313" key="10">
    <source>
        <dbReference type="Proteomes" id="UP001208689"/>
    </source>
</evidence>
<organism evidence="9 10">
    <name type="scientific">Candidatus Lokiarchaeum ossiferum</name>
    <dbReference type="NCBI Taxonomy" id="2951803"/>
    <lineage>
        <taxon>Archaea</taxon>
        <taxon>Promethearchaeati</taxon>
        <taxon>Promethearchaeota</taxon>
        <taxon>Promethearchaeia</taxon>
        <taxon>Promethearchaeales</taxon>
        <taxon>Promethearchaeaceae</taxon>
        <taxon>Candidatus Lokiarchaeum</taxon>
    </lineage>
</organism>
<reference evidence="9" key="1">
    <citation type="submission" date="2022-09" db="EMBL/GenBank/DDBJ databases">
        <title>Actin cytoskeleton and complex cell architecture in an #Asgard archaeon.</title>
        <authorList>
            <person name="Ponce Toledo R.I."/>
            <person name="Schleper C."/>
            <person name="Rodrigues Oliveira T."/>
            <person name="Wollweber F."/>
            <person name="Xu J."/>
            <person name="Rittmann S."/>
            <person name="Klingl A."/>
            <person name="Pilhofer M."/>
        </authorList>
    </citation>
    <scope>NUCLEOTIDE SEQUENCE</scope>
    <source>
        <strain evidence="9">B-35</strain>
    </source>
</reference>
<dbReference type="CDD" id="cd00757">
    <property type="entry name" value="ThiF_MoeB_HesA_family"/>
    <property type="match status" value="1"/>
</dbReference>
<keyword evidence="6" id="KW-0862">Zinc</keyword>
<keyword evidence="9" id="KW-0808">Transferase</keyword>
<dbReference type="PANTHER" id="PTHR10953:SF9">
    <property type="entry name" value="UBIQUITIN-LIKE MODIFIER-ACTIVATING ENZYME 5"/>
    <property type="match status" value="1"/>
</dbReference>
<dbReference type="InterPro" id="IPR035985">
    <property type="entry name" value="Ubiquitin-activating_enz"/>
</dbReference>
<keyword evidence="3" id="KW-0479">Metal-binding</keyword>
<dbReference type="Pfam" id="PF00899">
    <property type="entry name" value="ThiF"/>
    <property type="match status" value="1"/>
</dbReference>
<keyword evidence="4" id="KW-0547">Nucleotide-binding</keyword>
<evidence type="ECO:0000256" key="1">
    <source>
        <dbReference type="ARBA" id="ARBA00005339"/>
    </source>
</evidence>
<keyword evidence="10" id="KW-1185">Reference proteome</keyword>
<sequence length="258" mass="28589">METQISDKKEDRYTRLKAIRQFGYDISWESLRQKSVTIAGVGGLGIISSEMLARCGIGTIYIFDYDIVEAVNLNRVGFMEADIGVPKVKVVEQRLIEINPDVNIIAVHGDIMMWGIDDQFDEAVSKSDLVLMGLDNYPARSFCNQKCINHKKLLIDAGVSRSALSGNVHPIFPGKSACMMCTARLKGTNEKKERGEACTASLPTTMAIIASLQVQEALKYMLNLGTLVDYQTYNALTGEFRNFITSRDPKCPACSDLE</sequence>
<keyword evidence="7" id="KW-0067">ATP-binding</keyword>
<dbReference type="SUPFAM" id="SSF69572">
    <property type="entry name" value="Activating enzymes of the ubiquitin-like proteins"/>
    <property type="match status" value="1"/>
</dbReference>
<feature type="domain" description="THIF-type NAD/FAD binding fold" evidence="8">
    <location>
        <begin position="19"/>
        <end position="252"/>
    </location>
</feature>
<dbReference type="Gene3D" id="3.40.50.720">
    <property type="entry name" value="NAD(P)-binding Rossmann-like Domain"/>
    <property type="match status" value="1"/>
</dbReference>
<evidence type="ECO:0000256" key="6">
    <source>
        <dbReference type="ARBA" id="ARBA00022833"/>
    </source>
</evidence>
<keyword evidence="5" id="KW-0833">Ubl conjugation pathway</keyword>
<comment type="similarity">
    <text evidence="1">Belongs to the ubiquitin-activating E1 family. UBA5 subfamily.</text>
</comment>
<dbReference type="InterPro" id="IPR045886">
    <property type="entry name" value="ThiF/MoeB/HesA"/>
</dbReference>
<evidence type="ECO:0000259" key="8">
    <source>
        <dbReference type="Pfam" id="PF00899"/>
    </source>
</evidence>
<proteinExistence type="inferred from homology"/>